<name>A0A0N4XYP7_NIPBR</name>
<reference evidence="3 4" key="2">
    <citation type="submission" date="2018-11" db="EMBL/GenBank/DDBJ databases">
        <authorList>
            <consortium name="Pathogen Informatics"/>
        </authorList>
    </citation>
    <scope>NUCLEOTIDE SEQUENCE [LARGE SCALE GENOMIC DNA]</scope>
</reference>
<evidence type="ECO:0000313" key="5">
    <source>
        <dbReference type="WBParaSite" id="NBR_0000822501-mRNA-1"/>
    </source>
</evidence>
<evidence type="ECO:0000313" key="3">
    <source>
        <dbReference type="EMBL" id="VDL71815.1"/>
    </source>
</evidence>
<evidence type="ECO:0000256" key="2">
    <source>
        <dbReference type="SAM" id="SignalP"/>
    </source>
</evidence>
<protein>
    <submittedName>
        <fullName evidence="5">Transmembrane protein</fullName>
    </submittedName>
</protein>
<gene>
    <name evidence="3" type="ORF">NBR_LOCUS8226</name>
</gene>
<proteinExistence type="predicted"/>
<dbReference type="EMBL" id="UYSL01019979">
    <property type="protein sequence ID" value="VDL71815.1"/>
    <property type="molecule type" value="Genomic_DNA"/>
</dbReference>
<feature type="signal peptide" evidence="2">
    <location>
        <begin position="1"/>
        <end position="19"/>
    </location>
</feature>
<evidence type="ECO:0000256" key="1">
    <source>
        <dbReference type="SAM" id="MobiDB-lite"/>
    </source>
</evidence>
<feature type="compositionally biased region" description="Basic and acidic residues" evidence="1">
    <location>
        <begin position="32"/>
        <end position="43"/>
    </location>
</feature>
<dbReference type="WBParaSite" id="NBR_0000822501-mRNA-1">
    <property type="protein sequence ID" value="NBR_0000822501-mRNA-1"/>
    <property type="gene ID" value="NBR_0000822501"/>
</dbReference>
<keyword evidence="2" id="KW-0732">Signal</keyword>
<reference evidence="5" key="1">
    <citation type="submission" date="2017-02" db="UniProtKB">
        <authorList>
            <consortium name="WormBaseParasite"/>
        </authorList>
    </citation>
    <scope>IDENTIFICATION</scope>
</reference>
<dbReference type="Proteomes" id="UP000271162">
    <property type="component" value="Unassembled WGS sequence"/>
</dbReference>
<accession>A0A0N4XYP7</accession>
<evidence type="ECO:0000313" key="4">
    <source>
        <dbReference type="Proteomes" id="UP000271162"/>
    </source>
</evidence>
<feature type="chain" id="PRO_5043125061" evidence="2">
    <location>
        <begin position="20"/>
        <end position="162"/>
    </location>
</feature>
<organism evidence="5">
    <name type="scientific">Nippostrongylus brasiliensis</name>
    <name type="common">Rat hookworm</name>
    <dbReference type="NCBI Taxonomy" id="27835"/>
    <lineage>
        <taxon>Eukaryota</taxon>
        <taxon>Metazoa</taxon>
        <taxon>Ecdysozoa</taxon>
        <taxon>Nematoda</taxon>
        <taxon>Chromadorea</taxon>
        <taxon>Rhabditida</taxon>
        <taxon>Rhabditina</taxon>
        <taxon>Rhabditomorpha</taxon>
        <taxon>Strongyloidea</taxon>
        <taxon>Heligmosomidae</taxon>
        <taxon>Nippostrongylus</taxon>
    </lineage>
</organism>
<dbReference type="AlphaFoldDB" id="A0A0N4XYP7"/>
<feature type="region of interest" description="Disordered" evidence="1">
    <location>
        <begin position="29"/>
        <end position="84"/>
    </location>
</feature>
<sequence>MWTILLGLILYLASITVIASKTSVLCGKKKRDATEKSGVDRNLKKGSTPTPVTPPPAPQSPAEGVANQPKGESGGSERADYGASLGADNPQVLAVIAEPPGDEVSEGYMEKLEYILETAGTFMWGMKKHMAADEAAWRELAKRITLLHAEGYDRKAEAVDAD</sequence>
<keyword evidence="4" id="KW-1185">Reference proteome</keyword>